<evidence type="ECO:0000256" key="2">
    <source>
        <dbReference type="ARBA" id="ARBA00022692"/>
    </source>
</evidence>
<protein>
    <recommendedName>
        <fullName evidence="11">Mitochondrial import inner membrane translocase subunit TIM14</fullName>
    </recommendedName>
    <alternativeName>
        <fullName evidence="12">Presequence translocated-associated motor subunit PAM18</fullName>
    </alternativeName>
</protein>
<dbReference type="PROSITE" id="PS50076">
    <property type="entry name" value="DNAJ_2"/>
    <property type="match status" value="1"/>
</dbReference>
<dbReference type="InterPro" id="IPR001623">
    <property type="entry name" value="DnaJ_domain"/>
</dbReference>
<evidence type="ECO:0000256" key="8">
    <source>
        <dbReference type="ARBA" id="ARBA00023186"/>
    </source>
</evidence>
<dbReference type="SUPFAM" id="SSF46565">
    <property type="entry name" value="Chaperone J-domain"/>
    <property type="match status" value="1"/>
</dbReference>
<dbReference type="EMBL" id="LN890555">
    <property type="protein sequence ID" value="CUS24501.1"/>
    <property type="molecule type" value="Genomic_DNA"/>
</dbReference>
<dbReference type="GO" id="GO:0001671">
    <property type="term" value="F:ATPase activator activity"/>
    <property type="evidence" value="ECO:0007669"/>
    <property type="project" value="UniProtKB-ARBA"/>
</dbReference>
<evidence type="ECO:0000313" key="14">
    <source>
        <dbReference type="EMBL" id="CUS24501.1"/>
    </source>
</evidence>
<gene>
    <name evidence="14" type="ORF">LAQU0_S17e00320g</name>
</gene>
<dbReference type="GO" id="GO:0030150">
    <property type="term" value="P:protein import into mitochondrial matrix"/>
    <property type="evidence" value="ECO:0007669"/>
    <property type="project" value="TreeGrafter"/>
</dbReference>
<keyword evidence="5" id="KW-0813">Transport</keyword>
<comment type="subcellular location">
    <subcellularLocation>
        <location evidence="1">Mitochondrion inner membrane</location>
        <topology evidence="1">Single-pass membrane protein</topology>
    </subcellularLocation>
</comment>
<keyword evidence="7" id="KW-0472">Membrane</keyword>
<evidence type="ECO:0000256" key="7">
    <source>
        <dbReference type="ARBA" id="ARBA00023136"/>
    </source>
</evidence>
<evidence type="ECO:0000256" key="12">
    <source>
        <dbReference type="ARBA" id="ARBA00041716"/>
    </source>
</evidence>
<accession>A0A0P1KX99</accession>
<dbReference type="Gene3D" id="1.10.287.110">
    <property type="entry name" value="DnaJ domain"/>
    <property type="match status" value="1"/>
</dbReference>
<keyword evidence="6" id="KW-0496">Mitochondrion</keyword>
<keyword evidence="2" id="KW-0812">Transmembrane</keyword>
<keyword evidence="5" id="KW-0653">Protein transport</keyword>
<evidence type="ECO:0000256" key="1">
    <source>
        <dbReference type="ARBA" id="ARBA00004434"/>
    </source>
</evidence>
<dbReference type="InterPro" id="IPR036869">
    <property type="entry name" value="J_dom_sf"/>
</dbReference>
<dbReference type="GO" id="GO:0001405">
    <property type="term" value="C:PAM complex, Tim23 associated import motor"/>
    <property type="evidence" value="ECO:0007669"/>
    <property type="project" value="TreeGrafter"/>
</dbReference>
<feature type="domain" description="J" evidence="13">
    <location>
        <begin position="155"/>
        <end position="211"/>
    </location>
</feature>
<evidence type="ECO:0000256" key="10">
    <source>
        <dbReference type="ARBA" id="ARBA00038105"/>
    </source>
</evidence>
<dbReference type="FunFam" id="1.10.287.110:FF:000001">
    <property type="entry name" value="Import inner membrane translocase subunit tim14"/>
    <property type="match status" value="1"/>
</dbReference>
<keyword evidence="8" id="KW-0143">Chaperone</keyword>
<dbReference type="SMART" id="SM00271">
    <property type="entry name" value="DnaJ"/>
    <property type="match status" value="1"/>
</dbReference>
<comment type="similarity">
    <text evidence="10">Belongs to the TIM14 family.</text>
</comment>
<dbReference type="AlphaFoldDB" id="A0A0P1KX99"/>
<keyword evidence="15" id="KW-1185">Reference proteome</keyword>
<evidence type="ECO:0000256" key="6">
    <source>
        <dbReference type="ARBA" id="ARBA00023128"/>
    </source>
</evidence>
<evidence type="ECO:0000256" key="3">
    <source>
        <dbReference type="ARBA" id="ARBA00022792"/>
    </source>
</evidence>
<keyword evidence="5" id="KW-0811">Translocation</keyword>
<proteinExistence type="inferred from homology"/>
<organism evidence="14 15">
    <name type="scientific">Lachancea quebecensis</name>
    <dbReference type="NCBI Taxonomy" id="1654605"/>
    <lineage>
        <taxon>Eukaryota</taxon>
        <taxon>Fungi</taxon>
        <taxon>Dikarya</taxon>
        <taxon>Ascomycota</taxon>
        <taxon>Saccharomycotina</taxon>
        <taxon>Saccharomycetes</taxon>
        <taxon>Saccharomycetales</taxon>
        <taxon>Saccharomycetaceae</taxon>
        <taxon>Lachancea</taxon>
    </lineage>
</organism>
<dbReference type="OrthoDB" id="240298at2759"/>
<dbReference type="PANTHER" id="PTHR12763">
    <property type="match status" value="1"/>
</dbReference>
<evidence type="ECO:0000259" key="13">
    <source>
        <dbReference type="PROSITE" id="PS50076"/>
    </source>
</evidence>
<dbReference type="Proteomes" id="UP000236544">
    <property type="component" value="Unassembled WGS sequence"/>
</dbReference>
<evidence type="ECO:0000256" key="11">
    <source>
        <dbReference type="ARBA" id="ARBA00040828"/>
    </source>
</evidence>
<keyword evidence="4" id="KW-1133">Transmembrane helix</keyword>
<evidence type="ECO:0000313" key="15">
    <source>
        <dbReference type="Proteomes" id="UP000236544"/>
    </source>
</evidence>
<reference evidence="15" key="1">
    <citation type="submission" date="2015-10" db="EMBL/GenBank/DDBJ databases">
        <authorList>
            <person name="Devillers H."/>
        </authorList>
    </citation>
    <scope>NUCLEOTIDE SEQUENCE [LARGE SCALE GENOMIC DNA]</scope>
</reference>
<keyword evidence="3" id="KW-0999">Mitochondrion inner membrane</keyword>
<comment type="function">
    <text evidence="9">Essential component of the PAM complex, a complex required for the translocation of transit peptide-containing proteins from the inner membrane into the mitochondrial matrix in an ATP-dependent manner. In the complex, it is required to stimulate activity of mtHSP70 (SSC1).</text>
</comment>
<evidence type="ECO:0000256" key="9">
    <source>
        <dbReference type="ARBA" id="ARBA00037395"/>
    </source>
</evidence>
<sequence length="211" mass="23171">MRCDAMRCPCRLSKNFFQLNFYSHFLPELENSFGTGRRKAKWTGEKDEIVRNMAPIEAPQLAIPGEASGVAPQAFNEMAPAAAAPVGSAKRSMDEKFDEALAFMGRHPVMSGVGGFLGLYFAAGAFKGVSRMMGGGPKAAQFAKGGFDSKMNTKEALQILNLNENSLNRKKLKEVHRRIMLANHPDKGGSPYLATKINEAKDFLEKRGLRK</sequence>
<name>A0A0P1KX99_9SACH</name>
<dbReference type="PANTHER" id="PTHR12763:SF28">
    <property type="entry name" value="GEO10507P1-RELATED"/>
    <property type="match status" value="1"/>
</dbReference>
<evidence type="ECO:0000256" key="5">
    <source>
        <dbReference type="ARBA" id="ARBA00023010"/>
    </source>
</evidence>
<evidence type="ECO:0000256" key="4">
    <source>
        <dbReference type="ARBA" id="ARBA00022989"/>
    </source>
</evidence>